<dbReference type="Proteomes" id="UP000183126">
    <property type="component" value="Chromosome I"/>
</dbReference>
<gene>
    <name evidence="2" type="ORF">SAMN04490205_3329</name>
    <name evidence="1" type="ORF">TU79_16665</name>
</gene>
<proteinExistence type="predicted"/>
<accession>A0A0R2ZDI3</accession>
<protein>
    <submittedName>
        <fullName evidence="1">Uncharacterized protein</fullName>
    </submittedName>
</protein>
<evidence type="ECO:0000313" key="1">
    <source>
        <dbReference type="EMBL" id="KRP59061.1"/>
    </source>
</evidence>
<dbReference type="AlphaFoldDB" id="A0A0R2ZDI3"/>
<evidence type="ECO:0000313" key="3">
    <source>
        <dbReference type="Proteomes" id="UP000052019"/>
    </source>
</evidence>
<name>A0A0R2ZDI3_9PSED</name>
<organism evidence="1 3">
    <name type="scientific">Pseudomonas trivialis</name>
    <dbReference type="NCBI Taxonomy" id="200450"/>
    <lineage>
        <taxon>Bacteria</taxon>
        <taxon>Pseudomonadati</taxon>
        <taxon>Pseudomonadota</taxon>
        <taxon>Gammaproteobacteria</taxon>
        <taxon>Pseudomonadales</taxon>
        <taxon>Pseudomonadaceae</taxon>
        <taxon>Pseudomonas</taxon>
    </lineage>
</organism>
<dbReference type="RefSeq" id="WP_057008991.1">
    <property type="nucleotide sequence ID" value="NZ_JYLK01000011.1"/>
</dbReference>
<evidence type="ECO:0000313" key="4">
    <source>
        <dbReference type="Proteomes" id="UP000183126"/>
    </source>
</evidence>
<dbReference type="Proteomes" id="UP000052019">
    <property type="component" value="Unassembled WGS sequence"/>
</dbReference>
<sequence>MNDKMREEFEVWAISDAAECGMDLDFRFEAVAGWYLGRSGKHMNLAWAAWQASRDALAIDLPQQSGANRDWNQAIRYCQQAIEAAGLKVKP</sequence>
<dbReference type="EMBL" id="LT629760">
    <property type="protein sequence ID" value="SDS69782.1"/>
    <property type="molecule type" value="Genomic_DNA"/>
</dbReference>
<keyword evidence="4" id="KW-1185">Reference proteome</keyword>
<dbReference type="InterPro" id="IPR058601">
    <property type="entry name" value="Phage_phiTE_015-like"/>
</dbReference>
<dbReference type="Pfam" id="PF26207">
    <property type="entry name" value="Phage_phiTE_015"/>
    <property type="match status" value="1"/>
</dbReference>
<dbReference type="OrthoDB" id="7032595at2"/>
<reference evidence="1 3" key="1">
    <citation type="submission" date="2015-02" db="EMBL/GenBank/DDBJ databases">
        <title>Two Pseudomonas sp. nov. isolated from raw milk.</title>
        <authorList>
            <person name="Wenning M."/>
            <person name="von Neubeck M."/>
            <person name="Huptas C."/>
            <person name="Scherer S."/>
        </authorList>
    </citation>
    <scope>NUCLEOTIDE SEQUENCE [LARGE SCALE GENOMIC DNA]</scope>
    <source>
        <strain evidence="1 3">DSM 14937</strain>
    </source>
</reference>
<dbReference type="PATRIC" id="fig|200450.4.peg.248"/>
<reference evidence="2 4" key="2">
    <citation type="submission" date="2016-10" db="EMBL/GenBank/DDBJ databases">
        <authorList>
            <person name="Varghese N."/>
            <person name="Submissions S."/>
        </authorList>
    </citation>
    <scope>NUCLEOTIDE SEQUENCE [LARGE SCALE GENOMIC DNA]</scope>
    <source>
        <strain evidence="2 4">BS3111</strain>
    </source>
</reference>
<evidence type="ECO:0000313" key="2">
    <source>
        <dbReference type="EMBL" id="SDS69782.1"/>
    </source>
</evidence>
<dbReference type="EMBL" id="JYLK01000011">
    <property type="protein sequence ID" value="KRP59061.1"/>
    <property type="molecule type" value="Genomic_DNA"/>
</dbReference>